<proteinExistence type="inferred from homology"/>
<dbReference type="AlphaFoldDB" id="A0AB39HFE8"/>
<dbReference type="InterPro" id="IPR042233">
    <property type="entry name" value="Cell_div_ZapA_N"/>
</dbReference>
<dbReference type="GO" id="GO:0032153">
    <property type="term" value="C:cell division site"/>
    <property type="evidence" value="ECO:0007669"/>
    <property type="project" value="TreeGrafter"/>
</dbReference>
<evidence type="ECO:0000256" key="8">
    <source>
        <dbReference type="ARBA" id="ARBA00023306"/>
    </source>
</evidence>
<evidence type="ECO:0000256" key="9">
    <source>
        <dbReference type="ARBA" id="ARBA00024910"/>
    </source>
</evidence>
<protein>
    <recommendedName>
        <fullName evidence="3">Cell division protein ZapA</fullName>
    </recommendedName>
    <alternativeName>
        <fullName evidence="11">Z ring-associated protein ZapA</fullName>
    </alternativeName>
</protein>
<comment type="similarity">
    <text evidence="2">Belongs to the ZapA family. Type 1 subfamily.</text>
</comment>
<keyword evidence="4" id="KW-0963">Cytoplasm</keyword>
<evidence type="ECO:0000256" key="3">
    <source>
        <dbReference type="ARBA" id="ARBA00015195"/>
    </source>
</evidence>
<dbReference type="GO" id="GO:0005829">
    <property type="term" value="C:cytosol"/>
    <property type="evidence" value="ECO:0007669"/>
    <property type="project" value="TreeGrafter"/>
</dbReference>
<evidence type="ECO:0000256" key="10">
    <source>
        <dbReference type="ARBA" id="ARBA00026068"/>
    </source>
</evidence>
<reference evidence="12" key="1">
    <citation type="submission" date="2024-07" db="EMBL/GenBank/DDBJ databases">
        <title>Genome Analysis of a Potential Novel Vibrio Species Secreting pH- and Thermo-stable Alginate Lyase and its Application in Producing Alginate Oligosaccharides.</title>
        <authorList>
            <person name="Huang H."/>
            <person name="Bao K."/>
        </authorList>
    </citation>
    <scope>NUCLEOTIDE SEQUENCE</scope>
    <source>
        <strain evidence="12">HB236076</strain>
    </source>
</reference>
<evidence type="ECO:0000256" key="6">
    <source>
        <dbReference type="ARBA" id="ARBA00023054"/>
    </source>
</evidence>
<dbReference type="GO" id="GO:0030428">
    <property type="term" value="C:cell septum"/>
    <property type="evidence" value="ECO:0007669"/>
    <property type="project" value="TreeGrafter"/>
</dbReference>
<dbReference type="PANTHER" id="PTHR34981">
    <property type="entry name" value="CELL DIVISION PROTEIN ZAPA"/>
    <property type="match status" value="1"/>
</dbReference>
<evidence type="ECO:0000256" key="5">
    <source>
        <dbReference type="ARBA" id="ARBA00022618"/>
    </source>
</evidence>
<dbReference type="InterPro" id="IPR036192">
    <property type="entry name" value="Cell_div_ZapA-like_sf"/>
</dbReference>
<name>A0AB39HFE8_9VIBR</name>
<comment type="function">
    <text evidence="9">Activator of cell division through the inhibition of FtsZ GTPase activity, therefore promoting FtsZ assembly into bundles of protofilaments necessary for the formation of the division Z ring. It is recruited early at mid-cell but it is not essential for cell division.</text>
</comment>
<sequence length="103" mass="11404">MSNHAVDIEILGKITRVNCPEGQEASLKSAAQDLDSRLKQMSDRSKVTNELQLLTIAALNAVYELRSKDKEASQEQQVLAQRIEKLTLLLDSSLSKTGHGQQK</sequence>
<evidence type="ECO:0000256" key="1">
    <source>
        <dbReference type="ARBA" id="ARBA00004496"/>
    </source>
</evidence>
<keyword evidence="6" id="KW-0175">Coiled coil</keyword>
<comment type="subcellular location">
    <subcellularLocation>
        <location evidence="1">Cytoplasm</location>
    </subcellularLocation>
</comment>
<keyword evidence="7" id="KW-0717">Septation</keyword>
<accession>A0AB39HFE8</accession>
<evidence type="ECO:0000313" key="12">
    <source>
        <dbReference type="EMBL" id="XDK24795.1"/>
    </source>
</evidence>
<dbReference type="GO" id="GO:0043093">
    <property type="term" value="P:FtsZ-dependent cytokinesis"/>
    <property type="evidence" value="ECO:0007669"/>
    <property type="project" value="TreeGrafter"/>
</dbReference>
<dbReference type="Gene3D" id="3.30.160.880">
    <property type="entry name" value="Cell division protein ZapA protomer, N-terminal domain"/>
    <property type="match status" value="1"/>
</dbReference>
<dbReference type="Pfam" id="PF05164">
    <property type="entry name" value="ZapA"/>
    <property type="match status" value="1"/>
</dbReference>
<keyword evidence="8" id="KW-0131">Cell cycle</keyword>
<evidence type="ECO:0000256" key="2">
    <source>
        <dbReference type="ARBA" id="ARBA00010074"/>
    </source>
</evidence>
<dbReference type="GO" id="GO:0000921">
    <property type="term" value="P:septin ring assembly"/>
    <property type="evidence" value="ECO:0007669"/>
    <property type="project" value="TreeGrafter"/>
</dbReference>
<dbReference type="PANTHER" id="PTHR34981:SF1">
    <property type="entry name" value="CELL DIVISION PROTEIN ZAPA"/>
    <property type="match status" value="1"/>
</dbReference>
<gene>
    <name evidence="12" type="ORF">AB0763_11460</name>
</gene>
<dbReference type="KEGG" id="vih:AB0763_11460"/>
<dbReference type="EMBL" id="CP162601">
    <property type="protein sequence ID" value="XDK24795.1"/>
    <property type="molecule type" value="Genomic_DNA"/>
</dbReference>
<organism evidence="12">
    <name type="scientific">Vibrio sp. HB236076</name>
    <dbReference type="NCBI Taxonomy" id="3232307"/>
    <lineage>
        <taxon>Bacteria</taxon>
        <taxon>Pseudomonadati</taxon>
        <taxon>Pseudomonadota</taxon>
        <taxon>Gammaproteobacteria</taxon>
        <taxon>Vibrionales</taxon>
        <taxon>Vibrionaceae</taxon>
        <taxon>Vibrio</taxon>
    </lineage>
</organism>
<dbReference type="SUPFAM" id="SSF102829">
    <property type="entry name" value="Cell division protein ZapA-like"/>
    <property type="match status" value="1"/>
</dbReference>
<evidence type="ECO:0000256" key="7">
    <source>
        <dbReference type="ARBA" id="ARBA00023210"/>
    </source>
</evidence>
<evidence type="ECO:0000256" key="4">
    <source>
        <dbReference type="ARBA" id="ARBA00022490"/>
    </source>
</evidence>
<comment type="subunit">
    <text evidence="10">Homodimer. Interacts with FtsZ.</text>
</comment>
<dbReference type="InterPro" id="IPR007838">
    <property type="entry name" value="Cell_div_ZapA-like"/>
</dbReference>
<dbReference type="RefSeq" id="WP_306100553.1">
    <property type="nucleotide sequence ID" value="NZ_CP162601.1"/>
</dbReference>
<dbReference type="GO" id="GO:0000917">
    <property type="term" value="P:division septum assembly"/>
    <property type="evidence" value="ECO:0007669"/>
    <property type="project" value="UniProtKB-KW"/>
</dbReference>
<evidence type="ECO:0000256" key="11">
    <source>
        <dbReference type="ARBA" id="ARBA00033158"/>
    </source>
</evidence>
<keyword evidence="5 12" id="KW-0132">Cell division</keyword>